<proteinExistence type="predicted"/>
<dbReference type="Proteomes" id="UP000383932">
    <property type="component" value="Unassembled WGS sequence"/>
</dbReference>
<feature type="compositionally biased region" description="Low complexity" evidence="1">
    <location>
        <begin position="476"/>
        <end position="493"/>
    </location>
</feature>
<feature type="region of interest" description="Disordered" evidence="1">
    <location>
        <begin position="379"/>
        <end position="423"/>
    </location>
</feature>
<organism evidence="2 3">
    <name type="scientific">Ceratobasidium theobromae</name>
    <dbReference type="NCBI Taxonomy" id="1582974"/>
    <lineage>
        <taxon>Eukaryota</taxon>
        <taxon>Fungi</taxon>
        <taxon>Dikarya</taxon>
        <taxon>Basidiomycota</taxon>
        <taxon>Agaricomycotina</taxon>
        <taxon>Agaricomycetes</taxon>
        <taxon>Cantharellales</taxon>
        <taxon>Ceratobasidiaceae</taxon>
        <taxon>Ceratobasidium</taxon>
    </lineage>
</organism>
<feature type="compositionally biased region" description="Polar residues" evidence="1">
    <location>
        <begin position="616"/>
        <end position="626"/>
    </location>
</feature>
<feature type="region of interest" description="Disordered" evidence="1">
    <location>
        <begin position="471"/>
        <end position="559"/>
    </location>
</feature>
<gene>
    <name evidence="2" type="ORF">CTheo_4778</name>
</gene>
<evidence type="ECO:0000256" key="1">
    <source>
        <dbReference type="SAM" id="MobiDB-lite"/>
    </source>
</evidence>
<feature type="compositionally biased region" description="Polar residues" evidence="1">
    <location>
        <begin position="307"/>
        <end position="317"/>
    </location>
</feature>
<keyword evidence="3" id="KW-1185">Reference proteome</keyword>
<feature type="region of interest" description="Disordered" evidence="1">
    <location>
        <begin position="573"/>
        <end position="593"/>
    </location>
</feature>
<feature type="compositionally biased region" description="Pro residues" evidence="1">
    <location>
        <begin position="649"/>
        <end position="660"/>
    </location>
</feature>
<dbReference type="EMBL" id="SSOP01000089">
    <property type="protein sequence ID" value="KAB5591786.1"/>
    <property type="molecule type" value="Genomic_DNA"/>
</dbReference>
<name>A0A5N5QK01_9AGAM</name>
<accession>A0A5N5QK01</accession>
<feature type="compositionally biased region" description="Polar residues" evidence="1">
    <location>
        <begin position="379"/>
        <end position="398"/>
    </location>
</feature>
<feature type="region of interest" description="Disordered" evidence="1">
    <location>
        <begin position="605"/>
        <end position="670"/>
    </location>
</feature>
<comment type="caution">
    <text evidence="2">The sequence shown here is derived from an EMBL/GenBank/DDBJ whole genome shotgun (WGS) entry which is preliminary data.</text>
</comment>
<feature type="region of interest" description="Disordered" evidence="1">
    <location>
        <begin position="113"/>
        <end position="162"/>
    </location>
</feature>
<feature type="region of interest" description="Disordered" evidence="1">
    <location>
        <begin position="305"/>
        <end position="327"/>
    </location>
</feature>
<feature type="compositionally biased region" description="Polar residues" evidence="1">
    <location>
        <begin position="497"/>
        <end position="531"/>
    </location>
</feature>
<evidence type="ECO:0000313" key="3">
    <source>
        <dbReference type="Proteomes" id="UP000383932"/>
    </source>
</evidence>
<reference evidence="2 3" key="1">
    <citation type="journal article" date="2019" name="Fungal Biol. Biotechnol.">
        <title>Draft genome sequence of fastidious pathogen Ceratobasidium theobromae, which causes vascular-streak dieback in Theobroma cacao.</title>
        <authorList>
            <person name="Ali S.S."/>
            <person name="Asman A."/>
            <person name="Shao J."/>
            <person name="Firmansyah A.P."/>
            <person name="Susilo A.W."/>
            <person name="Rosmana A."/>
            <person name="McMahon P."/>
            <person name="Junaid M."/>
            <person name="Guest D."/>
            <person name="Kheng T.Y."/>
            <person name="Meinhardt L.W."/>
            <person name="Bailey B.A."/>
        </authorList>
    </citation>
    <scope>NUCLEOTIDE SEQUENCE [LARGE SCALE GENOMIC DNA]</scope>
    <source>
        <strain evidence="2 3">CT2</strain>
    </source>
</reference>
<sequence>MAAVMPPTKNELEAYPPFLALHKHEQDWLLNAVKMGYLNEMGHPNDGKYPPNGSKWWTKLNRDGKMHYWLDSAVAHCHKYTNWSAPGQPEPIDLDTWITQADHQKYLRPDKSRLEPANANGYPKGKGVGRHALRGQHAGPSSSSTSIRSHREAAHPYASRPANDDINQETAIAEAIAHVKSLLVPIRPKTPGGLDRTLVLSFFQPRNFSRLIYVEAEIVADMPHGIVKALKKDEERIRKSDNIIFWGFQNPIPETNSTMSRLPALTQSGNPTVPSISAAPKSNTYQDPAIGHLPRVHDPYLPPTRTPPVTNQLQSDAPPTLPVTAASPEYLSPNQAAVSTDSNMPIRESISIQSANLAPPLVTPRRDYTAAARAQGASVLSKTSSPALVHENPTSLPTNPIAPKANQTPRPAKKGLAPVTRTQSGITSTAALLSNINLNLSLSRESSLHEPPVLARSNNLATSSAFVARNSPVVKSRTTAPGSGSTSTSTPRPENARPTSHLMNPDIQKSNKIIKTPAPRTTSPHPATSKVQAEVGQPAPETTNVARPPCPTTTDGIAQEAGPSQIQNIHTGAQAPPQAHVAQSSLAHDPASQAEITESDWDELFGLPQKGDSEQGGPSSNIQITGVSGVEPASQVTVPDGVAAYQSPPDIPWNSPPPAPFGINFRLPSL</sequence>
<dbReference type="AlphaFoldDB" id="A0A5N5QK01"/>
<evidence type="ECO:0000313" key="2">
    <source>
        <dbReference type="EMBL" id="KAB5591786.1"/>
    </source>
</evidence>
<protein>
    <submittedName>
        <fullName evidence="2">Uncharacterized protein</fullName>
    </submittedName>
</protein>